<keyword evidence="3" id="KW-1185">Reference proteome</keyword>
<reference evidence="3" key="1">
    <citation type="submission" date="2021-01" db="EMBL/GenBank/DDBJ databases">
        <title>Caligus Genome Assembly.</title>
        <authorList>
            <person name="Gallardo-Escarate C."/>
        </authorList>
    </citation>
    <scope>NUCLEOTIDE SEQUENCE [LARGE SCALE GENOMIC DNA]</scope>
</reference>
<accession>A0A7T8HI54</accession>
<evidence type="ECO:0000313" key="3">
    <source>
        <dbReference type="Proteomes" id="UP000595437"/>
    </source>
</evidence>
<sequence length="81" mass="9613">MSKQESNREKLFSFAPRGSHPRKGCRDHWRLCPHCFTTVEGMSMLVREPLGLKEVEGIIKKRTRDLLDDIRPRLLRILNRR</sequence>
<organism evidence="2 3">
    <name type="scientific">Caligus rogercresseyi</name>
    <name type="common">Sea louse</name>
    <dbReference type="NCBI Taxonomy" id="217165"/>
    <lineage>
        <taxon>Eukaryota</taxon>
        <taxon>Metazoa</taxon>
        <taxon>Ecdysozoa</taxon>
        <taxon>Arthropoda</taxon>
        <taxon>Crustacea</taxon>
        <taxon>Multicrustacea</taxon>
        <taxon>Hexanauplia</taxon>
        <taxon>Copepoda</taxon>
        <taxon>Siphonostomatoida</taxon>
        <taxon>Caligidae</taxon>
        <taxon>Caligus</taxon>
    </lineage>
</organism>
<feature type="region of interest" description="Disordered" evidence="1">
    <location>
        <begin position="1"/>
        <end position="24"/>
    </location>
</feature>
<gene>
    <name evidence="2" type="ORF">FKW44_011338</name>
</gene>
<protein>
    <submittedName>
        <fullName evidence="2">Uncharacterized protein</fullName>
    </submittedName>
</protein>
<evidence type="ECO:0000313" key="2">
    <source>
        <dbReference type="EMBL" id="QQP50354.1"/>
    </source>
</evidence>
<name>A0A7T8HI54_CALRO</name>
<evidence type="ECO:0000256" key="1">
    <source>
        <dbReference type="SAM" id="MobiDB-lite"/>
    </source>
</evidence>
<feature type="compositionally biased region" description="Basic and acidic residues" evidence="1">
    <location>
        <begin position="1"/>
        <end position="11"/>
    </location>
</feature>
<dbReference type="AlphaFoldDB" id="A0A7T8HI54"/>
<proteinExistence type="predicted"/>
<dbReference type="EMBL" id="CP045896">
    <property type="protein sequence ID" value="QQP50354.1"/>
    <property type="molecule type" value="Genomic_DNA"/>
</dbReference>
<dbReference type="Proteomes" id="UP000595437">
    <property type="component" value="Chromosome 7"/>
</dbReference>